<feature type="signal peptide" evidence="1">
    <location>
        <begin position="1"/>
        <end position="35"/>
    </location>
</feature>
<keyword evidence="5" id="KW-1185">Reference proteome</keyword>
<evidence type="ECO:0000313" key="4">
    <source>
        <dbReference type="EMBL" id="WNG52597.1"/>
    </source>
</evidence>
<evidence type="ECO:0000259" key="3">
    <source>
        <dbReference type="Pfam" id="PF16173"/>
    </source>
</evidence>
<organism evidence="4 5">
    <name type="scientific">Archangium minus</name>
    <dbReference type="NCBI Taxonomy" id="83450"/>
    <lineage>
        <taxon>Bacteria</taxon>
        <taxon>Pseudomonadati</taxon>
        <taxon>Myxococcota</taxon>
        <taxon>Myxococcia</taxon>
        <taxon>Myxococcales</taxon>
        <taxon>Cystobacterineae</taxon>
        <taxon>Archangiaceae</taxon>
        <taxon>Archangium</taxon>
    </lineage>
</organism>
<reference evidence="4 5" key="1">
    <citation type="submission" date="2019-08" db="EMBL/GenBank/DDBJ databases">
        <title>Archangium and Cystobacter genomes.</title>
        <authorList>
            <person name="Chen I.-C.K."/>
            <person name="Wielgoss S."/>
        </authorList>
    </citation>
    <scope>NUCLEOTIDE SEQUENCE [LARGE SCALE GENOMIC DNA]</scope>
    <source>
        <strain evidence="4 5">Cbm 6</strain>
    </source>
</reference>
<dbReference type="InterPro" id="IPR032267">
    <property type="entry name" value="DUF4832"/>
</dbReference>
<feature type="domain" description="DUF4874" evidence="3">
    <location>
        <begin position="176"/>
        <end position="341"/>
    </location>
</feature>
<dbReference type="Proteomes" id="UP001611383">
    <property type="component" value="Chromosome"/>
</dbReference>
<feature type="domain" description="DUF4832" evidence="2">
    <location>
        <begin position="365"/>
        <end position="569"/>
    </location>
</feature>
<dbReference type="Pfam" id="PF16173">
    <property type="entry name" value="DUF4874"/>
    <property type="match status" value="1"/>
</dbReference>
<sequence>MHRVPRRIPFPIFSKIASLGLLLSSLTGGSQPAYAAIASVVVSNDATSVSYQFQYSGTPAFRRAYIDVDRNPSTGFAQQGIGADYLLENGSLYKHLGGGWSWQFIEAVTHSATAGLAQWSVARASIGETATPNDADIVFQIETPLETSPKYTHVYSGSSGTGTTTQYTASSATLANPERGFYHYTGDCNQSDFVEATLRGYRTNENITQIFCIFYLSEFKNSPISQAQLDRFQRQANTVRAAGLKMIVRFAYTTSTAGDDAPLSRVTAHLDQLAPYLSANSDVISVVQTGLIGAWGEWYYTQNFGNAGSLSQADWNNRKAVVDKLLAVLPTTRMVQLRTPKFKRTLYGSSALTASQAYNGTALARIGHHNDCFLASPDDWGTFENTTVEYPYLAAETTYLPMGGETCNLNPPRSACATALSEMALFHYSYLNADYEPSVINSWNTGGCRPEMDRRLGYRFTLVSGTFPTTATRGAAMPISITLKNEGWAAPFNPRSVQLILRNTSSGATYRFPLSEDPRRWLPGTSVTINQSVTLPSTLPAGSYALLLNLPDPAPSLSTRPEYAIQLANENVWEASTGFNALHRTVTVN</sequence>
<evidence type="ECO:0000259" key="2">
    <source>
        <dbReference type="Pfam" id="PF16116"/>
    </source>
</evidence>
<proteinExistence type="predicted"/>
<evidence type="ECO:0000256" key="1">
    <source>
        <dbReference type="SAM" id="SignalP"/>
    </source>
</evidence>
<dbReference type="InterPro" id="IPR032379">
    <property type="entry name" value="DUF4874"/>
</dbReference>
<protein>
    <submittedName>
        <fullName evidence="4">DUF4832 domain-containing protein</fullName>
    </submittedName>
</protein>
<name>A0ABY9XB13_9BACT</name>
<dbReference type="EMBL" id="CP043494">
    <property type="protein sequence ID" value="WNG52597.1"/>
    <property type="molecule type" value="Genomic_DNA"/>
</dbReference>
<gene>
    <name evidence="4" type="ORF">F0U60_26380</name>
</gene>
<feature type="chain" id="PRO_5046802204" evidence="1">
    <location>
        <begin position="36"/>
        <end position="589"/>
    </location>
</feature>
<keyword evidence="1" id="KW-0732">Signal</keyword>
<evidence type="ECO:0000313" key="5">
    <source>
        <dbReference type="Proteomes" id="UP001611383"/>
    </source>
</evidence>
<dbReference type="Pfam" id="PF16116">
    <property type="entry name" value="DUF4832"/>
    <property type="match status" value="1"/>
</dbReference>
<accession>A0ABY9XB13</accession>